<sequence>MGRNYNGYFRAEIFCPFIFSKNLPRKTCLSASRGNLIRPEVYPLLEGGFYLKEINNFAILVL</sequence>
<gene>
    <name evidence="1" type="ORF">A3A10_01140</name>
</gene>
<dbReference type="AlphaFoldDB" id="A0A1G2LTV5"/>
<organism evidence="1 2">
    <name type="scientific">Candidatus Tagabacteria bacterium RIFCSPLOWO2_01_FULL_42_9</name>
    <dbReference type="NCBI Taxonomy" id="1802296"/>
    <lineage>
        <taxon>Bacteria</taxon>
        <taxon>Candidatus Tagaibacteriota</taxon>
    </lineage>
</organism>
<accession>A0A1G2LTV5</accession>
<evidence type="ECO:0000313" key="1">
    <source>
        <dbReference type="EMBL" id="OHA15078.1"/>
    </source>
</evidence>
<name>A0A1G2LTV5_9BACT</name>
<dbReference type="EMBL" id="MHRA01000029">
    <property type="protein sequence ID" value="OHA15078.1"/>
    <property type="molecule type" value="Genomic_DNA"/>
</dbReference>
<dbReference type="Proteomes" id="UP000178116">
    <property type="component" value="Unassembled WGS sequence"/>
</dbReference>
<protein>
    <submittedName>
        <fullName evidence="1">Uncharacterized protein</fullName>
    </submittedName>
</protein>
<reference evidence="1 2" key="1">
    <citation type="journal article" date="2016" name="Nat. Commun.">
        <title>Thousands of microbial genomes shed light on interconnected biogeochemical processes in an aquifer system.</title>
        <authorList>
            <person name="Anantharaman K."/>
            <person name="Brown C.T."/>
            <person name="Hug L.A."/>
            <person name="Sharon I."/>
            <person name="Castelle C.J."/>
            <person name="Probst A.J."/>
            <person name="Thomas B.C."/>
            <person name="Singh A."/>
            <person name="Wilkins M.J."/>
            <person name="Karaoz U."/>
            <person name="Brodie E.L."/>
            <person name="Williams K.H."/>
            <person name="Hubbard S.S."/>
            <person name="Banfield J.F."/>
        </authorList>
    </citation>
    <scope>NUCLEOTIDE SEQUENCE [LARGE SCALE GENOMIC DNA]</scope>
</reference>
<comment type="caution">
    <text evidence="1">The sequence shown here is derived from an EMBL/GenBank/DDBJ whole genome shotgun (WGS) entry which is preliminary data.</text>
</comment>
<evidence type="ECO:0000313" key="2">
    <source>
        <dbReference type="Proteomes" id="UP000178116"/>
    </source>
</evidence>
<proteinExistence type="predicted"/>